<accession>A0ABS7GLU4</accession>
<reference evidence="7 8" key="1">
    <citation type="submission" date="2021-08" db="EMBL/GenBank/DDBJ databases">
        <title>The genome sequence of Chitinophaga sp. B61.</title>
        <authorList>
            <person name="Zhang X."/>
        </authorList>
    </citation>
    <scope>NUCLEOTIDE SEQUENCE [LARGE SCALE GENOMIC DNA]</scope>
    <source>
        <strain evidence="7 8">B61</strain>
    </source>
</reference>
<dbReference type="Proteomes" id="UP000812961">
    <property type="component" value="Unassembled WGS sequence"/>
</dbReference>
<gene>
    <name evidence="7" type="ORF">K1Y79_28790</name>
</gene>
<feature type="transmembrane region" description="Helical" evidence="5">
    <location>
        <begin position="90"/>
        <end position="108"/>
    </location>
</feature>
<comment type="caution">
    <text evidence="7">The sequence shown here is derived from an EMBL/GenBank/DDBJ whole genome shotgun (WGS) entry which is preliminary data.</text>
</comment>
<feature type="transmembrane region" description="Helical" evidence="5">
    <location>
        <begin position="156"/>
        <end position="179"/>
    </location>
</feature>
<evidence type="ECO:0000313" key="7">
    <source>
        <dbReference type="EMBL" id="MBW8688366.1"/>
    </source>
</evidence>
<feature type="transmembrane region" description="Helical" evidence="5">
    <location>
        <begin position="129"/>
        <end position="150"/>
    </location>
</feature>
<proteinExistence type="predicted"/>
<keyword evidence="4 5" id="KW-0472">Membrane</keyword>
<evidence type="ECO:0000259" key="6">
    <source>
        <dbReference type="Pfam" id="PF04116"/>
    </source>
</evidence>
<dbReference type="PANTHER" id="PTHR11863">
    <property type="entry name" value="STEROL DESATURASE"/>
    <property type="match status" value="1"/>
</dbReference>
<comment type="subcellular location">
    <subcellularLocation>
        <location evidence="1">Membrane</location>
    </subcellularLocation>
</comment>
<keyword evidence="3 5" id="KW-1133">Transmembrane helix</keyword>
<dbReference type="InterPro" id="IPR006694">
    <property type="entry name" value="Fatty_acid_hydroxylase"/>
</dbReference>
<sequence length="227" mass="26849">MNIEYLLNYLLHMPIWALWLLFLVENLLITCSILLIGRFFHKDTPTSAEWTMCIITNILNTVITYAGFWMWKHHIIHITTVWSWQVLPDFLLLFIGMDLLMFLFHLTIHKTFLYKAVHQLHHAYTDPSPIDLFVLHPVETIGFGALWLLLLVVYPFNFYAVMIYLTVNVIFGLAGHLGVEPLPVQVRNLPIVRYLGTSTFHHQHHQDINYNFGFYTSIWDRLFKTYK</sequence>
<evidence type="ECO:0000256" key="5">
    <source>
        <dbReference type="SAM" id="Phobius"/>
    </source>
</evidence>
<organism evidence="7 8">
    <name type="scientific">Chitinophaga rhizophila</name>
    <dbReference type="NCBI Taxonomy" id="2866212"/>
    <lineage>
        <taxon>Bacteria</taxon>
        <taxon>Pseudomonadati</taxon>
        <taxon>Bacteroidota</taxon>
        <taxon>Chitinophagia</taxon>
        <taxon>Chitinophagales</taxon>
        <taxon>Chitinophagaceae</taxon>
        <taxon>Chitinophaga</taxon>
    </lineage>
</organism>
<dbReference type="EMBL" id="JAICCF010000008">
    <property type="protein sequence ID" value="MBW8688366.1"/>
    <property type="molecule type" value="Genomic_DNA"/>
</dbReference>
<dbReference type="Pfam" id="PF04116">
    <property type="entry name" value="FA_hydroxylase"/>
    <property type="match status" value="1"/>
</dbReference>
<feature type="transmembrane region" description="Helical" evidence="5">
    <location>
        <begin position="48"/>
        <end position="70"/>
    </location>
</feature>
<feature type="transmembrane region" description="Helical" evidence="5">
    <location>
        <begin position="15"/>
        <end position="36"/>
    </location>
</feature>
<protein>
    <submittedName>
        <fullName evidence="7">Sterol desaturase family protein</fullName>
    </submittedName>
</protein>
<name>A0ABS7GLU4_9BACT</name>
<dbReference type="InterPro" id="IPR050307">
    <property type="entry name" value="Sterol_Desaturase_Related"/>
</dbReference>
<evidence type="ECO:0000256" key="1">
    <source>
        <dbReference type="ARBA" id="ARBA00004370"/>
    </source>
</evidence>
<evidence type="ECO:0000256" key="4">
    <source>
        <dbReference type="ARBA" id="ARBA00023136"/>
    </source>
</evidence>
<evidence type="ECO:0000256" key="2">
    <source>
        <dbReference type="ARBA" id="ARBA00022692"/>
    </source>
</evidence>
<keyword evidence="8" id="KW-1185">Reference proteome</keyword>
<keyword evidence="2 5" id="KW-0812">Transmembrane</keyword>
<evidence type="ECO:0000256" key="3">
    <source>
        <dbReference type="ARBA" id="ARBA00022989"/>
    </source>
</evidence>
<feature type="domain" description="Fatty acid hydroxylase" evidence="6">
    <location>
        <begin position="90"/>
        <end position="225"/>
    </location>
</feature>
<evidence type="ECO:0000313" key="8">
    <source>
        <dbReference type="Proteomes" id="UP000812961"/>
    </source>
</evidence>